<keyword evidence="5" id="KW-0720">Serine protease</keyword>
<keyword evidence="2 9" id="KW-0121">Carboxypeptidase</keyword>
<keyword evidence="10" id="KW-1185">Reference proteome</keyword>
<reference evidence="9 10" key="1">
    <citation type="journal article" date="2016" name="Nat. Microbiol.">
        <title>The Mouse Intestinal Bacterial Collection (miBC) provides host-specific insight into cultured diversity and functional potential of the gut microbiota.</title>
        <authorList>
            <person name="Lagkouvardos I."/>
            <person name="Pukall R."/>
            <person name="Abt B."/>
            <person name="Foesel B.U."/>
            <person name="Meier-Kolthoff J.P."/>
            <person name="Kumar N."/>
            <person name="Bresciani A."/>
            <person name="Martinez I."/>
            <person name="Just S."/>
            <person name="Ziegler C."/>
            <person name="Brugiroux S."/>
            <person name="Garzetti D."/>
            <person name="Wenning M."/>
            <person name="Bui T.P."/>
            <person name="Wang J."/>
            <person name="Hugenholtz F."/>
            <person name="Plugge C.M."/>
            <person name="Peterson D.A."/>
            <person name="Hornef M.W."/>
            <person name="Baines J.F."/>
            <person name="Smidt H."/>
            <person name="Walter J."/>
            <person name="Kristiansen K."/>
            <person name="Nielsen H.B."/>
            <person name="Haller D."/>
            <person name="Overmann J."/>
            <person name="Stecher B."/>
            <person name="Clavel T."/>
        </authorList>
    </citation>
    <scope>NUCLEOTIDE SEQUENCE [LARGE SCALE GENOMIC DNA]</scope>
    <source>
        <strain evidence="9 10">DSM 28560</strain>
    </source>
</reference>
<dbReference type="InterPro" id="IPR040449">
    <property type="entry name" value="Peptidase_S66_N"/>
</dbReference>
<comment type="caution">
    <text evidence="9">The sequence shown here is derived from an EMBL/GenBank/DDBJ whole genome shotgun (WGS) entry which is preliminary data.</text>
</comment>
<dbReference type="InterPro" id="IPR027461">
    <property type="entry name" value="Carboxypeptidase_A_C_sf"/>
</dbReference>
<dbReference type="Proteomes" id="UP000295710">
    <property type="component" value="Unassembled WGS sequence"/>
</dbReference>
<gene>
    <name evidence="9" type="ORF">E1963_06730</name>
</gene>
<feature type="active site" description="Nucleophile" evidence="6">
    <location>
        <position position="109"/>
    </location>
</feature>
<dbReference type="CDD" id="cd07025">
    <property type="entry name" value="Peptidase_S66"/>
    <property type="match status" value="1"/>
</dbReference>
<accession>A0A4R4FG56</accession>
<dbReference type="InterPro" id="IPR003507">
    <property type="entry name" value="S66_fam"/>
</dbReference>
<feature type="active site" description="Charge relay system" evidence="6">
    <location>
        <position position="276"/>
    </location>
</feature>
<evidence type="ECO:0000259" key="7">
    <source>
        <dbReference type="Pfam" id="PF02016"/>
    </source>
</evidence>
<evidence type="ECO:0000259" key="8">
    <source>
        <dbReference type="Pfam" id="PF17676"/>
    </source>
</evidence>
<dbReference type="SUPFAM" id="SSF141986">
    <property type="entry name" value="LD-carboxypeptidase A C-terminal domain-like"/>
    <property type="match status" value="1"/>
</dbReference>
<dbReference type="Gene3D" id="3.50.30.60">
    <property type="entry name" value="LD-carboxypeptidase A C-terminal domain-like"/>
    <property type="match status" value="1"/>
</dbReference>
<dbReference type="InterPro" id="IPR029062">
    <property type="entry name" value="Class_I_gatase-like"/>
</dbReference>
<dbReference type="SUPFAM" id="SSF52317">
    <property type="entry name" value="Class I glutamine amidotransferase-like"/>
    <property type="match status" value="1"/>
</dbReference>
<feature type="domain" description="LD-carboxypeptidase N-terminal" evidence="7">
    <location>
        <begin position="17"/>
        <end position="129"/>
    </location>
</feature>
<evidence type="ECO:0000313" key="10">
    <source>
        <dbReference type="Proteomes" id="UP000295710"/>
    </source>
</evidence>
<dbReference type="PIRSF" id="PIRSF028757">
    <property type="entry name" value="LD-carboxypeptidase"/>
    <property type="match status" value="1"/>
</dbReference>
<dbReference type="PANTHER" id="PTHR30237">
    <property type="entry name" value="MURAMOYLTETRAPEPTIDE CARBOXYPEPTIDASE"/>
    <property type="match status" value="1"/>
</dbReference>
<dbReference type="Pfam" id="PF02016">
    <property type="entry name" value="Peptidase_S66"/>
    <property type="match status" value="1"/>
</dbReference>
<sequence length="301" mass="33178">MKHRVIYPRPLKKGDQVCVIDPANAFTEEGIRNARAFLEGNGFQVVISEDMAFKRGTAEERADRLNGVLRNRDNRAVLCMWGGYGTIPLLDKIDYEALRTNRPVFSGFSDITAIHMAIQDKTGLVSFHGPALYSPKRPVTPDAQRQFIDMVTEPWKRKELSNLNGEPFRIVRSGTTQGRLAGGNMTIVSRLMGTPYEIDTKGRILFLEEVGEKPYRLHGMLYQLKLAGKFDDAAGVIIGGLTGCDDEGRPGSGEEAVRTILEDTDIPVICNVRAGHLSDPLTLPLGAEARLEGDRVIIIGA</sequence>
<dbReference type="GO" id="GO:0008236">
    <property type="term" value="F:serine-type peptidase activity"/>
    <property type="evidence" value="ECO:0007669"/>
    <property type="project" value="UniProtKB-KW"/>
</dbReference>
<evidence type="ECO:0000256" key="3">
    <source>
        <dbReference type="ARBA" id="ARBA00022670"/>
    </source>
</evidence>
<evidence type="ECO:0000256" key="1">
    <source>
        <dbReference type="ARBA" id="ARBA00010233"/>
    </source>
</evidence>
<name>A0A4R4FG56_9FIRM</name>
<dbReference type="EMBL" id="SMMX01000004">
    <property type="protein sequence ID" value="TDA22441.1"/>
    <property type="molecule type" value="Genomic_DNA"/>
</dbReference>
<dbReference type="PANTHER" id="PTHR30237:SF2">
    <property type="entry name" value="MUREIN TETRAPEPTIDE CARBOXYPEPTIDASE"/>
    <property type="match status" value="1"/>
</dbReference>
<dbReference type="RefSeq" id="WP_132276515.1">
    <property type="nucleotide sequence ID" value="NZ_JAOBST010000009.1"/>
</dbReference>
<dbReference type="AlphaFoldDB" id="A0A4R4FG56"/>
<evidence type="ECO:0000256" key="4">
    <source>
        <dbReference type="ARBA" id="ARBA00022801"/>
    </source>
</evidence>
<dbReference type="InterPro" id="IPR040921">
    <property type="entry name" value="Peptidase_S66C"/>
</dbReference>
<evidence type="ECO:0000256" key="2">
    <source>
        <dbReference type="ARBA" id="ARBA00022645"/>
    </source>
</evidence>
<organism evidence="9 10">
    <name type="scientific">Extibacter muris</name>
    <dbReference type="NCBI Taxonomy" id="1796622"/>
    <lineage>
        <taxon>Bacteria</taxon>
        <taxon>Bacillati</taxon>
        <taxon>Bacillota</taxon>
        <taxon>Clostridia</taxon>
        <taxon>Lachnospirales</taxon>
        <taxon>Lachnospiraceae</taxon>
        <taxon>Extibacter</taxon>
    </lineage>
</organism>
<feature type="active site" description="Charge relay system" evidence="6">
    <location>
        <position position="208"/>
    </location>
</feature>
<comment type="similarity">
    <text evidence="1">Belongs to the peptidase S66 family.</text>
</comment>
<evidence type="ECO:0000256" key="6">
    <source>
        <dbReference type="PIRSR" id="PIRSR028757-1"/>
    </source>
</evidence>
<keyword evidence="4" id="KW-0378">Hydrolase</keyword>
<protein>
    <submittedName>
        <fullName evidence="9">LD-carboxypeptidase</fullName>
    </submittedName>
</protein>
<dbReference type="Pfam" id="PF17676">
    <property type="entry name" value="Peptidase_S66C"/>
    <property type="match status" value="1"/>
</dbReference>
<dbReference type="GO" id="GO:0006508">
    <property type="term" value="P:proteolysis"/>
    <property type="evidence" value="ECO:0007669"/>
    <property type="project" value="UniProtKB-KW"/>
</dbReference>
<proteinExistence type="inferred from homology"/>
<feature type="domain" description="LD-carboxypeptidase C-terminal" evidence="8">
    <location>
        <begin position="177"/>
        <end position="291"/>
    </location>
</feature>
<evidence type="ECO:0000313" key="9">
    <source>
        <dbReference type="EMBL" id="TDA22441.1"/>
    </source>
</evidence>
<dbReference type="InterPro" id="IPR027478">
    <property type="entry name" value="LdcA_N"/>
</dbReference>
<keyword evidence="3" id="KW-0645">Protease</keyword>
<evidence type="ECO:0000256" key="5">
    <source>
        <dbReference type="ARBA" id="ARBA00022825"/>
    </source>
</evidence>
<dbReference type="Gene3D" id="3.40.50.10740">
    <property type="entry name" value="Class I glutamine amidotransferase-like"/>
    <property type="match status" value="1"/>
</dbReference>
<dbReference type="GO" id="GO:0004180">
    <property type="term" value="F:carboxypeptidase activity"/>
    <property type="evidence" value="ECO:0007669"/>
    <property type="project" value="UniProtKB-KW"/>
</dbReference>